<reference evidence="22" key="1">
    <citation type="submission" date="2024-02" db="UniProtKB">
        <authorList>
            <consortium name="WormBaseParasite"/>
        </authorList>
    </citation>
    <scope>IDENTIFICATION</scope>
</reference>
<dbReference type="GO" id="GO:0005829">
    <property type="term" value="C:cytosol"/>
    <property type="evidence" value="ECO:0007669"/>
    <property type="project" value="TreeGrafter"/>
</dbReference>
<dbReference type="SUPFAM" id="SSF51713">
    <property type="entry name" value="tRNA-guanine transglycosylase"/>
    <property type="match status" value="1"/>
</dbReference>
<dbReference type="GO" id="GO:0008270">
    <property type="term" value="F:zinc ion binding"/>
    <property type="evidence" value="ECO:0007669"/>
    <property type="project" value="UniProtKB-KW"/>
</dbReference>
<evidence type="ECO:0000256" key="16">
    <source>
        <dbReference type="ARBA" id="ARBA00023242"/>
    </source>
</evidence>
<dbReference type="Proteomes" id="UP000035681">
    <property type="component" value="Unplaced"/>
</dbReference>
<feature type="binding site" evidence="17">
    <location>
        <position position="623"/>
    </location>
    <ligand>
        <name>substrate</name>
    </ligand>
</feature>
<dbReference type="Pfam" id="PF00105">
    <property type="entry name" value="zf-C4"/>
    <property type="match status" value="1"/>
</dbReference>
<dbReference type="PANTHER" id="PTHR43530">
    <property type="entry name" value="QUEUINE TRNA-RIBOSYLTRANSFERASE CATALYTIC SUBUNIT 1"/>
    <property type="match status" value="1"/>
</dbReference>
<keyword evidence="9 17" id="KW-0862">Zinc</keyword>
<protein>
    <recommendedName>
        <fullName evidence="17">Queuine tRNA-ribosyltransferase catalytic subunit 1</fullName>
        <ecNumber evidence="17">2.4.2.64</ecNumber>
    </recommendedName>
    <alternativeName>
        <fullName evidence="17">Guanine insertion enzyme</fullName>
    </alternativeName>
    <alternativeName>
        <fullName evidence="17">tRNA-guanine transglycosylase</fullName>
    </alternativeName>
</protein>
<accession>A0AAF5DEB9</accession>
<feature type="domain" description="NR LBD" evidence="20">
    <location>
        <begin position="155"/>
        <end position="417"/>
    </location>
</feature>
<name>A0AAF5DEB9_STRER</name>
<comment type="cofactor">
    <cofactor evidence="17">
        <name>Zn(2+)</name>
        <dbReference type="ChEBI" id="CHEBI:29105"/>
    </cofactor>
</comment>
<dbReference type="CDD" id="cd06157">
    <property type="entry name" value="NR_LBD"/>
    <property type="match status" value="1"/>
</dbReference>
<dbReference type="CDD" id="cd06960">
    <property type="entry name" value="NR_DBD_HNF4A"/>
    <property type="match status" value="1"/>
</dbReference>
<evidence type="ECO:0000256" key="3">
    <source>
        <dbReference type="ARBA" id="ARBA00006051"/>
    </source>
</evidence>
<keyword evidence="6 17" id="KW-0819">tRNA processing</keyword>
<feature type="binding site" evidence="17">
    <location>
        <position position="744"/>
    </location>
    <ligand>
        <name>Zn(2+)</name>
        <dbReference type="ChEBI" id="CHEBI:29105"/>
    </ligand>
</feature>
<dbReference type="PRINTS" id="PR00047">
    <property type="entry name" value="STROIDFINGER"/>
</dbReference>
<keyword evidence="16" id="KW-0539">Nucleus</keyword>
<evidence type="ECO:0000259" key="20">
    <source>
        <dbReference type="PROSITE" id="PS51843"/>
    </source>
</evidence>
<comment type="catalytic activity">
    <reaction evidence="17">
        <text>guanosine(34) in tRNA + queuine = queuosine(34) in tRNA + guanine</text>
        <dbReference type="Rhea" id="RHEA:16633"/>
        <dbReference type="Rhea" id="RHEA-COMP:10341"/>
        <dbReference type="Rhea" id="RHEA-COMP:18571"/>
        <dbReference type="ChEBI" id="CHEBI:16235"/>
        <dbReference type="ChEBI" id="CHEBI:17433"/>
        <dbReference type="ChEBI" id="CHEBI:74269"/>
        <dbReference type="ChEBI" id="CHEBI:194431"/>
        <dbReference type="EC" id="2.4.2.64"/>
    </reaction>
</comment>
<dbReference type="InterPro" id="IPR006818">
    <property type="entry name" value="ASF1-like"/>
</dbReference>
<dbReference type="PROSITE" id="PS51843">
    <property type="entry name" value="NR_LBD"/>
    <property type="match status" value="1"/>
</dbReference>
<dbReference type="InterPro" id="IPR001723">
    <property type="entry name" value="Nuclear_hrmn_rcpt"/>
</dbReference>
<dbReference type="InterPro" id="IPR018247">
    <property type="entry name" value="EF_Hand_1_Ca_BS"/>
</dbReference>
<dbReference type="PROSITE" id="PS00018">
    <property type="entry name" value="EF_HAND_1"/>
    <property type="match status" value="1"/>
</dbReference>
<evidence type="ECO:0000256" key="12">
    <source>
        <dbReference type="ARBA" id="ARBA00023125"/>
    </source>
</evidence>
<evidence type="ECO:0000259" key="18">
    <source>
        <dbReference type="PROSITE" id="PS50222"/>
    </source>
</evidence>
<dbReference type="Gene3D" id="1.10.565.10">
    <property type="entry name" value="Retinoid X Receptor"/>
    <property type="match status" value="1"/>
</dbReference>
<dbReference type="GO" id="GO:0006400">
    <property type="term" value="P:tRNA modification"/>
    <property type="evidence" value="ECO:0007669"/>
    <property type="project" value="InterPro"/>
</dbReference>
<evidence type="ECO:0000256" key="2">
    <source>
        <dbReference type="ARBA" id="ARBA00005993"/>
    </source>
</evidence>
<evidence type="ECO:0000256" key="6">
    <source>
        <dbReference type="ARBA" id="ARBA00022694"/>
    </source>
</evidence>
<keyword evidence="4 17" id="KW-0328">Glycosyltransferase</keyword>
<dbReference type="SMART" id="SM00399">
    <property type="entry name" value="ZnF_C4"/>
    <property type="match status" value="1"/>
</dbReference>
<feature type="binding site" evidence="17">
    <location>
        <position position="739"/>
    </location>
    <ligand>
        <name>Zn(2+)</name>
        <dbReference type="ChEBI" id="CHEBI:29105"/>
    </ligand>
</feature>
<feature type="binding site" evidence="17">
    <location>
        <begin position="526"/>
        <end position="530"/>
    </location>
    <ligand>
        <name>substrate</name>
    </ligand>
</feature>
<evidence type="ECO:0000313" key="21">
    <source>
        <dbReference type="Proteomes" id="UP000035681"/>
    </source>
</evidence>
<evidence type="ECO:0000313" key="22">
    <source>
        <dbReference type="WBParaSite" id="TCONS_00011061.p1"/>
    </source>
</evidence>
<dbReference type="NCBIfam" id="TIGR00449">
    <property type="entry name" value="tgt_general"/>
    <property type="match status" value="1"/>
</dbReference>
<dbReference type="InterPro" id="IPR000536">
    <property type="entry name" value="Nucl_hrmn_rcpt_lig-bd"/>
</dbReference>
<feature type="domain" description="Nuclear receptor" evidence="19">
    <location>
        <begin position="27"/>
        <end position="102"/>
    </location>
</feature>
<keyword evidence="8" id="KW-0863">Zinc-finger</keyword>
<keyword evidence="5 17" id="KW-0808">Transferase</keyword>
<dbReference type="PROSITE" id="PS00031">
    <property type="entry name" value="NUCLEAR_REC_DBD_1"/>
    <property type="match status" value="1"/>
</dbReference>
<dbReference type="Gene3D" id="1.10.238.10">
    <property type="entry name" value="EF-hand"/>
    <property type="match status" value="1"/>
</dbReference>
<keyword evidence="7 17" id="KW-0479">Metal-binding</keyword>
<dbReference type="InterPro" id="IPR036747">
    <property type="entry name" value="ASF1-like_sf"/>
</dbReference>
<keyword evidence="13" id="KW-0804">Transcription</keyword>
<keyword evidence="12" id="KW-0238">DNA-binding</keyword>
<evidence type="ECO:0000256" key="7">
    <source>
        <dbReference type="ARBA" id="ARBA00022723"/>
    </source>
</evidence>
<dbReference type="InterPro" id="IPR049636">
    <property type="entry name" value="HNF4-like_DBD"/>
</dbReference>
<comment type="similarity">
    <text evidence="3">Belongs to the ASF1 family.</text>
</comment>
<evidence type="ECO:0000256" key="1">
    <source>
        <dbReference type="ARBA" id="ARBA00004123"/>
    </source>
</evidence>
<keyword evidence="14" id="KW-0675">Receptor</keyword>
<dbReference type="InterPro" id="IPR002048">
    <property type="entry name" value="EF_hand_dom"/>
</dbReference>
<feature type="region of interest" description="RNA binding; important for wobble base 34 recognition" evidence="17">
    <location>
        <begin position="705"/>
        <end position="709"/>
    </location>
</feature>
<dbReference type="InterPro" id="IPR035500">
    <property type="entry name" value="NHR-like_dom_sf"/>
</dbReference>
<dbReference type="AlphaFoldDB" id="A0AAF5DEB9"/>
<feature type="binding site" evidence="17">
    <location>
        <position position="580"/>
    </location>
    <ligand>
        <name>substrate</name>
    </ligand>
</feature>
<evidence type="ECO:0000256" key="17">
    <source>
        <dbReference type="HAMAP-Rule" id="MF_03218"/>
    </source>
</evidence>
<dbReference type="InterPro" id="IPR036511">
    <property type="entry name" value="TGT-like_sf"/>
</dbReference>
<dbReference type="Pfam" id="PF04729">
    <property type="entry name" value="ASF1_hist_chap"/>
    <property type="match status" value="1"/>
</dbReference>
<keyword evidence="15" id="KW-0143">Chaperone</keyword>
<dbReference type="SUPFAM" id="SSF101546">
    <property type="entry name" value="ASF1-like"/>
    <property type="match status" value="1"/>
</dbReference>
<keyword evidence="17" id="KW-0963">Cytoplasm</keyword>
<dbReference type="PROSITE" id="PS51030">
    <property type="entry name" value="NUCLEAR_REC_DBD_2"/>
    <property type="match status" value="1"/>
</dbReference>
<dbReference type="InterPro" id="IPR013088">
    <property type="entry name" value="Znf_NHR/GATA"/>
</dbReference>
<dbReference type="SUPFAM" id="SSF48508">
    <property type="entry name" value="Nuclear receptor ligand-binding domain"/>
    <property type="match status" value="1"/>
</dbReference>
<evidence type="ECO:0000259" key="19">
    <source>
        <dbReference type="PROSITE" id="PS51030"/>
    </source>
</evidence>
<dbReference type="Pfam" id="PF01702">
    <property type="entry name" value="TGT"/>
    <property type="match status" value="1"/>
</dbReference>
<comment type="similarity">
    <text evidence="17">Belongs to the queuine tRNA-ribosyltransferase family.</text>
</comment>
<evidence type="ECO:0000256" key="4">
    <source>
        <dbReference type="ARBA" id="ARBA00022676"/>
    </source>
</evidence>
<feature type="binding site" evidence="17">
    <location>
        <position position="769"/>
    </location>
    <ligand>
        <name>Zn(2+)</name>
        <dbReference type="ChEBI" id="CHEBI:29105"/>
    </ligand>
</feature>
<dbReference type="PANTHER" id="PTHR43530:SF1">
    <property type="entry name" value="QUEUINE TRNA-RIBOSYLTRANSFERASE CATALYTIC SUBUNIT 1"/>
    <property type="match status" value="1"/>
</dbReference>
<evidence type="ECO:0000256" key="13">
    <source>
        <dbReference type="ARBA" id="ARBA00023163"/>
    </source>
</evidence>
<sequence>LQFCIYIINFNCRPNKNMSQRRKVPEGQLCDVCNDKATGYHYGVASCNGCKTFFRRTVVSDLKFTCQFNGNCDIDKNVRCACRHCRFEKCLAAGMDANAIQNDRDRISSSVKIKREETPSNVNMPYNTLVDSYNFKRELNFENCNPDSSLIENVQDIETMNKLARIENLCNDLRKKAIADDLTAKEILPRPSLLYETNKLPDDIGTTFREFYPASMNDVQMWNIRELRLCLEWVKVFPEFRELSSDDQFALVHNFAFTFNILNRVFYSIDNGEDKIVYPNGAYILRQPQDEVRIPGCRSIYHRQMDEIMIPLRKLNVDMKEFAAFKFILLFNPDASDLSQFAKPLVENTREKYIKILFSYIICKNGVNEGGSRYGKLLLMTSSIQQIIAQNEENMQVMEVFGHFWRINQFVKELFFQKLFTNLILKYYPMSGIEKMNFSIIYKSNACRGRVGKLKLPHGIVDTPVFMPVGTQGTMKGVLPEELIEMDCKILLCNTYHLGHRPGHEIVKKAGGLHKYMNWSRNILTDSGGFQMVSLSKLSSTDEKGVTFQSPHTGETTLLSPENSINIQQNLGADIMMQMDHVLHVLTEGDIVDEAMKRSIRWLDRCKEAHTNKENQALFPIVQGGLDLEKRKYCAKEMEKRADVGIAIGGLSGGEKKEDFWKVVAFCCETLPPHLPKYVMGVGWAVDLVMCSLLGADMFDCVYPTRTARFGTALIRDGGEIHLTRNEFKYDFSPIEQDCKCSTCKDYTRAYLHSIINKESVACHLITVHNLHHHLTLMNDLRLAIIEERIPIWVEEFLSRFYKNKRKPLCLAIKFSPIISKLIMANRIIIEDVTFHDNPSKFTDQIKLSIKFQTVENIEPGTKFELVYVGDPSSRNYDQSLDTIEFEDIPVGIHTVTLEVNHPDVNKIPPKDLVGATAIILDCYYKDQLFSQTSWFVSVEYTDPDLVENPPLTPVIEKLSRTIDTDDPRTCLHTIKWNEADELLVVPNVQTKLESGQDDEIVFSAADYTEEELKKLENETEFYESSEEDDESIDLSDEDILDEEEEIGDIDKDENENEEDSAPMEIIISPHMNGIIINGTTSGLQEIQKLSSSLLVSDKENVCELKKRCNEKFNSKCPSSSSTEGMVRRMFQLLDPLADVNEKLCRQNELKEILAIYPKESREYVIDSLVPAFFVYKDYENRSQTLRVPEIQYFLKKKNEKKVLYTKLVMYDRGMTGYILKDDMMEYCRDTLLKYDGDYFTFQDKSFLDECVDHALMKIEFFDIDKSNSKYEIRKLLLSPRIDEFENVLQVPVGSSSNWYAPAKVVGFKNTFSSLDFEDKGHLTLEGFKQLDPSYSELFYERVYKIFTEDSGNFSLCNFKKLFLILENRHEYRAQKLFFKILDINEDGYICMDDISKWFTSLKKLFTVNTEEDFPSELDFVNQIFDFLLIPPFESQRISFDDIYKSRKGEQFYGMLINCLLYLTFENPEEPSEEGPSNV</sequence>
<dbReference type="InterPro" id="IPR001628">
    <property type="entry name" value="Znf_hrmn_rcpt"/>
</dbReference>
<keyword evidence="21" id="KW-1185">Reference proteome</keyword>
<dbReference type="Gene3D" id="3.20.20.105">
    <property type="entry name" value="Queuine tRNA-ribosyltransferase-like"/>
    <property type="match status" value="1"/>
</dbReference>
<evidence type="ECO:0000256" key="10">
    <source>
        <dbReference type="ARBA" id="ARBA00022837"/>
    </source>
</evidence>
<feature type="active site" description="Proton acceptor" evidence="17">
    <location>
        <position position="526"/>
    </location>
</feature>
<comment type="subcellular location">
    <subcellularLocation>
        <location evidence="17">Cytoplasm</location>
    </subcellularLocation>
    <subcellularLocation>
        <location evidence="1">Nucleus</location>
    </subcellularLocation>
</comment>
<dbReference type="SUPFAM" id="SSF47473">
    <property type="entry name" value="EF-hand"/>
    <property type="match status" value="1"/>
</dbReference>
<dbReference type="PRINTS" id="PR00398">
    <property type="entry name" value="STRDHORMONER"/>
</dbReference>
<comment type="subunit">
    <text evidence="17">Heterodimer of a catalytic subunit and an accessory subunit.</text>
</comment>
<evidence type="ECO:0000256" key="5">
    <source>
        <dbReference type="ARBA" id="ARBA00022679"/>
    </source>
</evidence>
<feature type="binding site" evidence="17">
    <location>
        <position position="741"/>
    </location>
    <ligand>
        <name>Zn(2+)</name>
        <dbReference type="ChEBI" id="CHEBI:29105"/>
    </ligand>
</feature>
<proteinExistence type="inferred from homology"/>
<dbReference type="GO" id="GO:0000978">
    <property type="term" value="F:RNA polymerase II cis-regulatory region sequence-specific DNA binding"/>
    <property type="evidence" value="ECO:0007669"/>
    <property type="project" value="InterPro"/>
</dbReference>
<dbReference type="HAMAP" id="MF_00168">
    <property type="entry name" value="Q_tRNA_Tgt"/>
    <property type="match status" value="1"/>
</dbReference>
<dbReference type="WBParaSite" id="TCONS_00011061.p1">
    <property type="protein sequence ID" value="TCONS_00011061.p1"/>
    <property type="gene ID" value="XLOC_005057"/>
</dbReference>
<evidence type="ECO:0000256" key="15">
    <source>
        <dbReference type="ARBA" id="ARBA00023186"/>
    </source>
</evidence>
<evidence type="ECO:0000256" key="9">
    <source>
        <dbReference type="ARBA" id="ARBA00022833"/>
    </source>
</evidence>
<evidence type="ECO:0000256" key="11">
    <source>
        <dbReference type="ARBA" id="ARBA00023015"/>
    </source>
</evidence>
<feature type="region of interest" description="RNA binding" evidence="17">
    <location>
        <begin position="681"/>
        <end position="687"/>
    </location>
</feature>
<comment type="function">
    <text evidence="17">Catalytic subunit of the queuine tRNA-ribosyltransferase (TGT) that catalyzes the base-exchange of a guanine (G) residue with queuine (Q) at position 34 (anticodon wobble position) in tRNAs with GU(N) anticodons (tRNA-Asp, -Asn, -His and -Tyr), resulting in the hypermodified nucleoside queuosine (7-(((4,5-cis-dihydroxy-2-cyclopenten-1-yl)amino)methyl)-7-deazaguanosine). Catalysis occurs through a double-displacement mechanism. The nucleophile active site attacks the C1' of nucleotide 34 to detach the guanine base from the RNA, forming a covalent enzyme-RNA intermediate. The proton acceptor active site deprotonates the incoming queuine, allowing a nucleophilic attack on the C1' of the ribose to form the product.</text>
</comment>
<keyword evidence="11" id="KW-0805">Transcription regulation</keyword>
<dbReference type="InterPro" id="IPR011992">
    <property type="entry name" value="EF-hand-dom_pair"/>
</dbReference>
<evidence type="ECO:0000256" key="8">
    <source>
        <dbReference type="ARBA" id="ARBA00022771"/>
    </source>
</evidence>
<dbReference type="PROSITE" id="PS50222">
    <property type="entry name" value="EF_HAND_2"/>
    <property type="match status" value="1"/>
</dbReference>
<dbReference type="Gene3D" id="3.30.50.10">
    <property type="entry name" value="Erythroid Transcription Factor GATA-1, subunit A"/>
    <property type="match status" value="1"/>
</dbReference>
<dbReference type="GO" id="GO:0005509">
    <property type="term" value="F:calcium ion binding"/>
    <property type="evidence" value="ECO:0007669"/>
    <property type="project" value="InterPro"/>
</dbReference>
<organism evidence="21 22">
    <name type="scientific">Strongyloides stercoralis</name>
    <name type="common">Threadworm</name>
    <dbReference type="NCBI Taxonomy" id="6248"/>
    <lineage>
        <taxon>Eukaryota</taxon>
        <taxon>Metazoa</taxon>
        <taxon>Ecdysozoa</taxon>
        <taxon>Nematoda</taxon>
        <taxon>Chromadorea</taxon>
        <taxon>Rhabditida</taxon>
        <taxon>Tylenchina</taxon>
        <taxon>Panagrolaimomorpha</taxon>
        <taxon>Strongyloidoidea</taxon>
        <taxon>Strongyloididae</taxon>
        <taxon>Strongyloides</taxon>
    </lineage>
</organism>
<dbReference type="GO" id="GO:0003700">
    <property type="term" value="F:DNA-binding transcription factor activity"/>
    <property type="evidence" value="ECO:0007669"/>
    <property type="project" value="InterPro"/>
</dbReference>
<dbReference type="NCBIfam" id="TIGR00430">
    <property type="entry name" value="Q_tRNA_tgt"/>
    <property type="match status" value="1"/>
</dbReference>
<dbReference type="EC" id="2.4.2.64" evidence="17"/>
<feature type="active site" description="Nucleophile" evidence="17">
    <location>
        <position position="700"/>
    </location>
</feature>
<dbReference type="InterPro" id="IPR004803">
    <property type="entry name" value="TGT"/>
</dbReference>
<dbReference type="InterPro" id="IPR002616">
    <property type="entry name" value="tRNA_ribo_trans-like"/>
</dbReference>
<comment type="similarity">
    <text evidence="2">Belongs to the nuclear hormone receptor family.</text>
</comment>
<keyword evidence="10" id="KW-0106">Calcium</keyword>
<dbReference type="Gene3D" id="2.60.40.1490">
    <property type="entry name" value="Histone chaperone ASF1-like"/>
    <property type="match status" value="1"/>
</dbReference>
<dbReference type="Pfam" id="PF00104">
    <property type="entry name" value="Hormone_recep"/>
    <property type="match status" value="1"/>
</dbReference>
<evidence type="ECO:0000256" key="14">
    <source>
        <dbReference type="ARBA" id="ARBA00023170"/>
    </source>
</evidence>
<feature type="domain" description="EF-hand" evidence="18">
    <location>
        <begin position="1378"/>
        <end position="1405"/>
    </location>
</feature>
<dbReference type="FunFam" id="3.30.50.10:FF:000030">
    <property type="entry name" value="Nuclear Hormone Receptor family"/>
    <property type="match status" value="1"/>
</dbReference>
<dbReference type="GO" id="GO:0006325">
    <property type="term" value="P:chromatin organization"/>
    <property type="evidence" value="ECO:0007669"/>
    <property type="project" value="InterPro"/>
</dbReference>
<dbReference type="SUPFAM" id="SSF57716">
    <property type="entry name" value="Glucocorticoid receptor-like (DNA-binding domain)"/>
    <property type="match status" value="1"/>
</dbReference>
<feature type="binding site" evidence="17">
    <location>
        <position position="650"/>
    </location>
    <ligand>
        <name>substrate</name>
    </ligand>
</feature>
<dbReference type="GO" id="GO:0005634">
    <property type="term" value="C:nucleus"/>
    <property type="evidence" value="ECO:0007669"/>
    <property type="project" value="UniProtKB-SubCell"/>
</dbReference>
<dbReference type="SMART" id="SM00430">
    <property type="entry name" value="HOLI"/>
    <property type="match status" value="1"/>
</dbReference>
<dbReference type="GO" id="GO:0008479">
    <property type="term" value="F:tRNA-guanosine(34) queuine transglycosylase activity"/>
    <property type="evidence" value="ECO:0007669"/>
    <property type="project" value="UniProtKB-UniRule"/>
</dbReference>